<accession>A0A2I0JE83</accession>
<organism evidence="1 2">
    <name type="scientific">Punica granatum</name>
    <name type="common">Pomegranate</name>
    <dbReference type="NCBI Taxonomy" id="22663"/>
    <lineage>
        <taxon>Eukaryota</taxon>
        <taxon>Viridiplantae</taxon>
        <taxon>Streptophyta</taxon>
        <taxon>Embryophyta</taxon>
        <taxon>Tracheophyta</taxon>
        <taxon>Spermatophyta</taxon>
        <taxon>Magnoliopsida</taxon>
        <taxon>eudicotyledons</taxon>
        <taxon>Gunneridae</taxon>
        <taxon>Pentapetalae</taxon>
        <taxon>rosids</taxon>
        <taxon>malvids</taxon>
        <taxon>Myrtales</taxon>
        <taxon>Lythraceae</taxon>
        <taxon>Punica</taxon>
    </lineage>
</organism>
<protein>
    <submittedName>
        <fullName evidence="1">Uncharacterized protein</fullName>
    </submittedName>
</protein>
<dbReference type="AlphaFoldDB" id="A0A2I0JE83"/>
<proteinExistence type="predicted"/>
<evidence type="ECO:0000313" key="1">
    <source>
        <dbReference type="EMBL" id="PKI54561.1"/>
    </source>
</evidence>
<name>A0A2I0JE83_PUNGR</name>
<evidence type="ECO:0000313" key="2">
    <source>
        <dbReference type="Proteomes" id="UP000233551"/>
    </source>
</evidence>
<reference evidence="1 2" key="1">
    <citation type="submission" date="2017-11" db="EMBL/GenBank/DDBJ databases">
        <title>De-novo sequencing of pomegranate (Punica granatum L.) genome.</title>
        <authorList>
            <person name="Akparov Z."/>
            <person name="Amiraslanov A."/>
            <person name="Hajiyeva S."/>
            <person name="Abbasov M."/>
            <person name="Kaur K."/>
            <person name="Hamwieh A."/>
            <person name="Solovyev V."/>
            <person name="Salamov A."/>
            <person name="Braich B."/>
            <person name="Kosarev P."/>
            <person name="Mahmoud A."/>
            <person name="Hajiyev E."/>
            <person name="Babayeva S."/>
            <person name="Izzatullayeva V."/>
            <person name="Mammadov A."/>
            <person name="Mammadov A."/>
            <person name="Sharifova S."/>
            <person name="Ojaghi J."/>
            <person name="Eynullazada K."/>
            <person name="Bayramov B."/>
            <person name="Abdulazimova A."/>
            <person name="Shahmuradov I."/>
        </authorList>
    </citation>
    <scope>NUCLEOTIDE SEQUENCE [LARGE SCALE GENOMIC DNA]</scope>
    <source>
        <strain evidence="2">cv. AG2017</strain>
        <tissue evidence="1">Leaf</tissue>
    </source>
</reference>
<dbReference type="EMBL" id="PGOL01001778">
    <property type="protein sequence ID" value="PKI54561.1"/>
    <property type="molecule type" value="Genomic_DNA"/>
</dbReference>
<dbReference type="Proteomes" id="UP000233551">
    <property type="component" value="Unassembled WGS sequence"/>
</dbReference>
<sequence length="85" mass="9190">MGCYCTSAGDLRGERERERRWKDGSNLQFPLGIGLGRPGFLGKGMGMGIRLGLGLALGWVRSLYLYCGHGGLMIWASTQPASTLL</sequence>
<comment type="caution">
    <text evidence="1">The sequence shown here is derived from an EMBL/GenBank/DDBJ whole genome shotgun (WGS) entry which is preliminary data.</text>
</comment>
<keyword evidence="2" id="KW-1185">Reference proteome</keyword>
<gene>
    <name evidence="1" type="ORF">CRG98_025075</name>
</gene>